<organism evidence="1 2">
    <name type="scientific">Aequorivita echinoideorum</name>
    <dbReference type="NCBI Taxonomy" id="1549647"/>
    <lineage>
        <taxon>Bacteria</taxon>
        <taxon>Pseudomonadati</taxon>
        <taxon>Bacteroidota</taxon>
        <taxon>Flavobacteriia</taxon>
        <taxon>Flavobacteriales</taxon>
        <taxon>Flavobacteriaceae</taxon>
        <taxon>Aequorivita</taxon>
    </lineage>
</organism>
<comment type="caution">
    <text evidence="1">The sequence shown here is derived from an EMBL/GenBank/DDBJ whole genome shotgun (WGS) entry which is preliminary data.</text>
</comment>
<dbReference type="Proteomes" id="UP001297092">
    <property type="component" value="Unassembled WGS sequence"/>
</dbReference>
<protein>
    <recommendedName>
        <fullName evidence="3">Lipocalin-like domain-containing protein</fullName>
    </recommendedName>
</protein>
<dbReference type="PROSITE" id="PS51257">
    <property type="entry name" value="PROKAR_LIPOPROTEIN"/>
    <property type="match status" value="1"/>
</dbReference>
<name>A0ABS5S4U7_9FLAO</name>
<accession>A0ABS5S4U7</accession>
<gene>
    <name evidence="1" type="ORF">KIV10_04290</name>
</gene>
<sequence length="585" mass="65271">MQRKHASFNFFLALITLLLISCQKEEQEFIDETPPETITSSSVLTNLLLRTAQNPGAYDDIVDGNSCTSVNFPVTVTANGQQVTLVSHEDIILIIQIFGQFPNDSDVLEIDFPITVQTFDFSEITLSSQNQLDALALACDTSSQEITCLDFAYPINFLTYNAEQQRTGIVTINEDIELFGFLQNLDANTYVSLDFPVTVFTSGGTVANVSNNVELQNMILECATNNSEAPFDVAQFEEDLTTGIWYVTYFFDDYDETDIYEGYGFAFTEDGMAQAVKDGNTLPGNWSLDSDYSLELFFGENDPLDEFDDDWEIIEANSEMIRLKHTNAGSDSTNYLTFGRDPNTGINTQLNVFIENLITGNWYINLLREGGTDNTSNFNEYQFSFFINGAATAISGNNTINGFWTVISEANELNLIVNFDTATNSDFSLLNDDWDVLEANQNIIRLSDENGNTSETDLLTFGREPNTGGGGPDPQELTSILQSGTWYIDSYLDDGEDETSDFLGFNFTFFNNQSILATNGSQNIDGNYIITIIDEELNFDFNMDSPLNGADDDEYKVIQFTSNTVISITRNSTGEIEDTLIFKKN</sequence>
<proteinExistence type="predicted"/>
<dbReference type="EMBL" id="JAHCTB010000002">
    <property type="protein sequence ID" value="MBT0607392.1"/>
    <property type="molecule type" value="Genomic_DNA"/>
</dbReference>
<reference evidence="1 2" key="1">
    <citation type="submission" date="2021-05" db="EMBL/GenBank/DDBJ databases">
        <title>Aequorivita echinoideorum JCM 30378 genome.</title>
        <authorList>
            <person name="Zhang H."/>
            <person name="Li C."/>
        </authorList>
    </citation>
    <scope>NUCLEOTIDE SEQUENCE [LARGE SCALE GENOMIC DNA]</scope>
    <source>
        <strain evidence="1 2">JCM30378</strain>
    </source>
</reference>
<evidence type="ECO:0000313" key="1">
    <source>
        <dbReference type="EMBL" id="MBT0607392.1"/>
    </source>
</evidence>
<evidence type="ECO:0000313" key="2">
    <source>
        <dbReference type="Proteomes" id="UP001297092"/>
    </source>
</evidence>
<keyword evidence="2" id="KW-1185">Reference proteome</keyword>
<evidence type="ECO:0008006" key="3">
    <source>
        <dbReference type="Google" id="ProtNLM"/>
    </source>
</evidence>
<dbReference type="RefSeq" id="WP_214112270.1">
    <property type="nucleotide sequence ID" value="NZ_JAHCTB010000002.1"/>
</dbReference>